<feature type="compositionally biased region" description="Polar residues" evidence="1">
    <location>
        <begin position="42"/>
        <end position="58"/>
    </location>
</feature>
<sequence length="497" mass="50849">MKYQQPISSVAALAAACLGLLSLPACGDDSNPLETVSAGPTGATQPSSGDPSGAPTSATTDDPTEGPGTDTEDPTGGPQDGPHALGTIFLGESHPAAGGDTLPAVTANFIPDAANGATTACTENVAGCQIALVPECAGGCAADEYCTFDDACDSVCQPICDAACGDGEVCYFPAPGTPGCKPLESFDAGALTFIGTPLPITLFPPYVFMNDAKASPFAASGSAQVQASGATHAGFEAFEKEFTGTEFLQTSPKLGTIGLTEVYGDGPLPVRWIAGKDEVTITATVTTTDFTVRTVTCPADDASGSFDLPRAALDAAADGEEMTGLTLSVQRQRVDLYTDLTTKGELSDSTVQPVGHLRIVTSSSEYHAFQGCAPGESVCGDTCFDLQSDHDNCGDCGEACGAGDTCENGTCTGFDACYACVEQISASTCKAPVDACQANPACVSLEDCLYDCEVDEDCFAMCYDEADEVDGQAVDLSTDQWICFCEEACGAECSLFC</sequence>
<protein>
    <recommendedName>
        <fullName evidence="5">SMB domain-containing protein</fullName>
    </recommendedName>
</protein>
<organism evidence="3 4">
    <name type="scientific">Nannocystis radixulma</name>
    <dbReference type="NCBI Taxonomy" id="2995305"/>
    <lineage>
        <taxon>Bacteria</taxon>
        <taxon>Pseudomonadati</taxon>
        <taxon>Myxococcota</taxon>
        <taxon>Polyangia</taxon>
        <taxon>Nannocystales</taxon>
        <taxon>Nannocystaceae</taxon>
        <taxon>Nannocystis</taxon>
    </lineage>
</organism>
<accession>A0ABT5BDS0</accession>
<proteinExistence type="predicted"/>
<dbReference type="EMBL" id="JAQNDN010000019">
    <property type="protein sequence ID" value="MDC0672283.1"/>
    <property type="molecule type" value="Genomic_DNA"/>
</dbReference>
<feature type="region of interest" description="Disordered" evidence="1">
    <location>
        <begin position="28"/>
        <end position="92"/>
    </location>
</feature>
<feature type="chain" id="PRO_5045840303" description="SMB domain-containing protein" evidence="2">
    <location>
        <begin position="28"/>
        <end position="497"/>
    </location>
</feature>
<dbReference type="RefSeq" id="WP_272003753.1">
    <property type="nucleotide sequence ID" value="NZ_JAQNDN010000019.1"/>
</dbReference>
<evidence type="ECO:0000256" key="2">
    <source>
        <dbReference type="SAM" id="SignalP"/>
    </source>
</evidence>
<evidence type="ECO:0000313" key="4">
    <source>
        <dbReference type="Proteomes" id="UP001217838"/>
    </source>
</evidence>
<reference evidence="3 4" key="1">
    <citation type="submission" date="2022-11" db="EMBL/GenBank/DDBJ databases">
        <title>Minimal conservation of predation-associated metabolite biosynthetic gene clusters underscores biosynthetic potential of Myxococcota including descriptions for ten novel species: Archangium lansinium sp. nov., Myxococcus landrumus sp. nov., Nannocystis bai.</title>
        <authorList>
            <person name="Ahearne A."/>
            <person name="Stevens C."/>
            <person name="Dowd S."/>
        </authorList>
    </citation>
    <scope>NUCLEOTIDE SEQUENCE [LARGE SCALE GENOMIC DNA]</scope>
    <source>
        <strain evidence="3 4">NCELM</strain>
    </source>
</reference>
<evidence type="ECO:0000313" key="3">
    <source>
        <dbReference type="EMBL" id="MDC0672283.1"/>
    </source>
</evidence>
<feature type="compositionally biased region" description="Low complexity" evidence="1">
    <location>
        <begin position="59"/>
        <end position="82"/>
    </location>
</feature>
<keyword evidence="4" id="KW-1185">Reference proteome</keyword>
<name>A0ABT5BDS0_9BACT</name>
<feature type="signal peptide" evidence="2">
    <location>
        <begin position="1"/>
        <end position="27"/>
    </location>
</feature>
<comment type="caution">
    <text evidence="3">The sequence shown here is derived from an EMBL/GenBank/DDBJ whole genome shotgun (WGS) entry which is preliminary data.</text>
</comment>
<evidence type="ECO:0000256" key="1">
    <source>
        <dbReference type="SAM" id="MobiDB-lite"/>
    </source>
</evidence>
<evidence type="ECO:0008006" key="5">
    <source>
        <dbReference type="Google" id="ProtNLM"/>
    </source>
</evidence>
<gene>
    <name evidence="3" type="ORF">POL58_31335</name>
</gene>
<dbReference type="PROSITE" id="PS51257">
    <property type="entry name" value="PROKAR_LIPOPROTEIN"/>
    <property type="match status" value="1"/>
</dbReference>
<dbReference type="Proteomes" id="UP001217838">
    <property type="component" value="Unassembled WGS sequence"/>
</dbReference>
<keyword evidence="2" id="KW-0732">Signal</keyword>